<dbReference type="EMBL" id="CAJFDH010000002">
    <property type="protein sequence ID" value="CAD5211646.1"/>
    <property type="molecule type" value="Genomic_DNA"/>
</dbReference>
<dbReference type="Gene3D" id="3.80.10.10">
    <property type="entry name" value="Ribonuclease Inhibitor"/>
    <property type="match status" value="1"/>
</dbReference>
<gene>
    <name evidence="2" type="ORF">BOKJ2_LOCUS3798</name>
</gene>
<dbReference type="InterPro" id="IPR032675">
    <property type="entry name" value="LRR_dom_sf"/>
</dbReference>
<dbReference type="Proteomes" id="UP000783686">
    <property type="component" value="Unassembled WGS sequence"/>
</dbReference>
<proteinExistence type="predicted"/>
<feature type="domain" description="F-box" evidence="1">
    <location>
        <begin position="42"/>
        <end position="90"/>
    </location>
</feature>
<reference evidence="2" key="1">
    <citation type="submission" date="2020-09" db="EMBL/GenBank/DDBJ databases">
        <authorList>
            <person name="Kikuchi T."/>
        </authorList>
    </citation>
    <scope>NUCLEOTIDE SEQUENCE</scope>
    <source>
        <strain evidence="2">SH1</strain>
    </source>
</reference>
<dbReference type="AlphaFoldDB" id="A0A811K8E8"/>
<evidence type="ECO:0000259" key="1">
    <source>
        <dbReference type="PROSITE" id="PS50181"/>
    </source>
</evidence>
<name>A0A811K8E8_9BILA</name>
<dbReference type="Proteomes" id="UP000614601">
    <property type="component" value="Unassembled WGS sequence"/>
</dbReference>
<evidence type="ECO:0000313" key="2">
    <source>
        <dbReference type="EMBL" id="CAD5211646.1"/>
    </source>
</evidence>
<comment type="caution">
    <text evidence="2">The sequence shown here is derived from an EMBL/GenBank/DDBJ whole genome shotgun (WGS) entry which is preliminary data.</text>
</comment>
<dbReference type="PROSITE" id="PS50181">
    <property type="entry name" value="FBOX"/>
    <property type="match status" value="1"/>
</dbReference>
<dbReference type="Pfam" id="PF12937">
    <property type="entry name" value="F-box-like"/>
    <property type="match status" value="1"/>
</dbReference>
<dbReference type="OrthoDB" id="5860330at2759"/>
<dbReference type="SUPFAM" id="SSF81383">
    <property type="entry name" value="F-box domain"/>
    <property type="match status" value="1"/>
</dbReference>
<organism evidence="2 3">
    <name type="scientific">Bursaphelenchus okinawaensis</name>
    <dbReference type="NCBI Taxonomy" id="465554"/>
    <lineage>
        <taxon>Eukaryota</taxon>
        <taxon>Metazoa</taxon>
        <taxon>Ecdysozoa</taxon>
        <taxon>Nematoda</taxon>
        <taxon>Chromadorea</taxon>
        <taxon>Rhabditida</taxon>
        <taxon>Tylenchina</taxon>
        <taxon>Tylenchomorpha</taxon>
        <taxon>Aphelenchoidea</taxon>
        <taxon>Aphelenchoididae</taxon>
        <taxon>Bursaphelenchus</taxon>
    </lineage>
</organism>
<dbReference type="InterPro" id="IPR001810">
    <property type="entry name" value="F-box_dom"/>
</dbReference>
<dbReference type="EMBL" id="CAJFCW020000002">
    <property type="protein sequence ID" value="CAG9093999.1"/>
    <property type="molecule type" value="Genomic_DNA"/>
</dbReference>
<protein>
    <recommendedName>
        <fullName evidence="1">F-box domain-containing protein</fullName>
    </recommendedName>
</protein>
<dbReference type="InterPro" id="IPR036047">
    <property type="entry name" value="F-box-like_dom_sf"/>
</dbReference>
<evidence type="ECO:0000313" key="3">
    <source>
        <dbReference type="Proteomes" id="UP000614601"/>
    </source>
</evidence>
<keyword evidence="3" id="KW-1185">Reference proteome</keyword>
<accession>A0A811K8E8</accession>
<sequence length="413" mass="47591">MISQRRKFFEDLIEKEKIAKAQSLARIRPRRKVVIPKYVKPSNLPVELPDKALSRIFNYLDYKDQCRVERVSKKWQRLVLHKQCREIKELVVESTGSSLQALQQTAFYRLSVSASRECVEALSGIVRRCPQLERLTCDISLLCTTSKIEIVHQKYFNTVESLWLVVAKCHKNMLAKIERVEKVLFTSLQTLTLQVHVSEDTMDMIAQLVSIFTARRPNLILNLEIHASSGSKIAQQINCLQDIKVNKLKLVCSALNCALLSVPLISESLHNSKVSFRNVSFREWYITFDDKTPISQKPLRKLSFNSCTVYRSDELVEAIYITWSQKNKKRKKEGDTVTPDSQKMVVTKRKCQNPDKKASKTRSKLEYLKKLEMTGSCTVVDLNHMNKKAHIELSNRISAKCPTLTIDTSDIYY</sequence>
<dbReference type="SMART" id="SM00256">
    <property type="entry name" value="FBOX"/>
    <property type="match status" value="1"/>
</dbReference>